<dbReference type="InterPro" id="IPR018967">
    <property type="entry name" value="FeS-contain_CDGSH-typ"/>
</dbReference>
<evidence type="ECO:0000256" key="3">
    <source>
        <dbReference type="ARBA" id="ARBA00023004"/>
    </source>
</evidence>
<keyword evidence="2" id="KW-0479">Metal-binding</keyword>
<organism evidence="6 7">
    <name type="scientific">Persicobacter diffluens</name>
    <dbReference type="NCBI Taxonomy" id="981"/>
    <lineage>
        <taxon>Bacteria</taxon>
        <taxon>Pseudomonadati</taxon>
        <taxon>Bacteroidota</taxon>
        <taxon>Cytophagia</taxon>
        <taxon>Cytophagales</taxon>
        <taxon>Persicobacteraceae</taxon>
        <taxon>Persicobacter</taxon>
    </lineage>
</organism>
<keyword evidence="3" id="KW-0408">Iron</keyword>
<protein>
    <recommendedName>
        <fullName evidence="5">Iron-binding zinc finger CDGSH type domain-containing protein</fullName>
    </recommendedName>
</protein>
<dbReference type="AlphaFoldDB" id="A0AAN4VXD9"/>
<evidence type="ECO:0000256" key="4">
    <source>
        <dbReference type="ARBA" id="ARBA00023014"/>
    </source>
</evidence>
<name>A0AAN4VXD9_9BACT</name>
<reference evidence="6 7" key="1">
    <citation type="submission" date="2021-12" db="EMBL/GenBank/DDBJ databases">
        <title>Genome sequencing of bacteria with rrn-lacking chromosome and rrn-plasmid.</title>
        <authorList>
            <person name="Anda M."/>
            <person name="Iwasaki W."/>
        </authorList>
    </citation>
    <scope>NUCLEOTIDE SEQUENCE [LARGE SCALE GENOMIC DNA]</scope>
    <source>
        <strain evidence="6 7">NBRC 15940</strain>
    </source>
</reference>
<sequence>MPSSIKEYQKGNTIVIWNPDLCTHSANCVNGLGSVFNPNAKPWINVDGASEAEIRAQVGKCPSGALSFKVAGSNAVNIDSSTKMTVVKGGPILFEGECEIIGADGNTKKLKKGALCRCGASGNKPFCDGSHSKITFDS</sequence>
<evidence type="ECO:0000313" key="7">
    <source>
        <dbReference type="Proteomes" id="UP001310022"/>
    </source>
</evidence>
<dbReference type="Proteomes" id="UP001310022">
    <property type="component" value="Unassembled WGS sequence"/>
</dbReference>
<dbReference type="EMBL" id="BQKE01000001">
    <property type="protein sequence ID" value="GJM60510.1"/>
    <property type="molecule type" value="Genomic_DNA"/>
</dbReference>
<proteinExistence type="predicted"/>
<dbReference type="Gene3D" id="3.40.5.90">
    <property type="entry name" value="CDGSH iron-sulfur domain, mitoNEET-type"/>
    <property type="match status" value="1"/>
</dbReference>
<dbReference type="GO" id="GO:0051537">
    <property type="term" value="F:2 iron, 2 sulfur cluster binding"/>
    <property type="evidence" value="ECO:0007669"/>
    <property type="project" value="UniProtKB-KW"/>
</dbReference>
<evidence type="ECO:0000259" key="5">
    <source>
        <dbReference type="SMART" id="SM00704"/>
    </source>
</evidence>
<evidence type="ECO:0000313" key="6">
    <source>
        <dbReference type="EMBL" id="GJM60510.1"/>
    </source>
</evidence>
<accession>A0AAN4VXD9</accession>
<comment type="caution">
    <text evidence="6">The sequence shown here is derived from an EMBL/GenBank/DDBJ whole genome shotgun (WGS) entry which is preliminary data.</text>
</comment>
<keyword evidence="7" id="KW-1185">Reference proteome</keyword>
<dbReference type="Pfam" id="PF06902">
    <property type="entry name" value="Fer4_19"/>
    <property type="match status" value="1"/>
</dbReference>
<evidence type="ECO:0000256" key="2">
    <source>
        <dbReference type="ARBA" id="ARBA00022723"/>
    </source>
</evidence>
<dbReference type="GO" id="GO:0005737">
    <property type="term" value="C:cytoplasm"/>
    <property type="evidence" value="ECO:0007669"/>
    <property type="project" value="UniProtKB-ARBA"/>
</dbReference>
<keyword evidence="4" id="KW-0411">Iron-sulfur</keyword>
<dbReference type="InterPro" id="IPR042216">
    <property type="entry name" value="MitoNEET_CISD"/>
</dbReference>
<dbReference type="InterPro" id="IPR010693">
    <property type="entry name" value="Divergent_4Fe-4S_mono-cluster"/>
</dbReference>
<gene>
    <name evidence="6" type="ORF">PEDI_10620</name>
</gene>
<dbReference type="RefSeq" id="WP_338236241.1">
    <property type="nucleotide sequence ID" value="NZ_BQKE01000001.1"/>
</dbReference>
<feature type="domain" description="Iron-binding zinc finger CDGSH type" evidence="5">
    <location>
        <begin position="89"/>
        <end position="137"/>
    </location>
</feature>
<evidence type="ECO:0000256" key="1">
    <source>
        <dbReference type="ARBA" id="ARBA00022714"/>
    </source>
</evidence>
<keyword evidence="1" id="KW-0001">2Fe-2S</keyword>
<dbReference type="SMART" id="SM00704">
    <property type="entry name" value="ZnF_CDGSH"/>
    <property type="match status" value="1"/>
</dbReference>
<dbReference type="GO" id="GO:0046872">
    <property type="term" value="F:metal ion binding"/>
    <property type="evidence" value="ECO:0007669"/>
    <property type="project" value="UniProtKB-KW"/>
</dbReference>
<dbReference type="Pfam" id="PF09360">
    <property type="entry name" value="zf-CDGSH"/>
    <property type="match status" value="1"/>
</dbReference>